<dbReference type="GO" id="GO:1902387">
    <property type="term" value="F:ceramide 1-phosphate binding"/>
    <property type="evidence" value="ECO:0007669"/>
    <property type="project" value="TreeGrafter"/>
</dbReference>
<dbReference type="Gene3D" id="1.10.3520.10">
    <property type="entry name" value="Glycolipid transfer protein"/>
    <property type="match status" value="1"/>
</dbReference>
<dbReference type="EMBL" id="SOZJ01000007">
    <property type="protein sequence ID" value="TGJ64304.1"/>
    <property type="molecule type" value="Genomic_DNA"/>
</dbReference>
<evidence type="ECO:0000256" key="1">
    <source>
        <dbReference type="ARBA" id="ARBA00022448"/>
    </source>
</evidence>
<feature type="domain" description="Glycolipid transfer protein" evidence="2">
    <location>
        <begin position="23"/>
        <end position="163"/>
    </location>
</feature>
<protein>
    <recommendedName>
        <fullName evidence="2">Glycolipid transfer protein domain-containing protein</fullName>
    </recommendedName>
</protein>
<evidence type="ECO:0000313" key="3">
    <source>
        <dbReference type="EMBL" id="TGJ64304.1"/>
    </source>
</evidence>
<dbReference type="Pfam" id="PF08718">
    <property type="entry name" value="GLTP"/>
    <property type="match status" value="1"/>
</dbReference>
<dbReference type="OrthoDB" id="205255at2759"/>
<gene>
    <name evidence="3" type="ORF">EYR41_010367</name>
</gene>
<dbReference type="GO" id="GO:0016020">
    <property type="term" value="C:membrane"/>
    <property type="evidence" value="ECO:0007669"/>
    <property type="project" value="TreeGrafter"/>
</dbReference>
<organism evidence="3 4">
    <name type="scientific">Orbilia oligospora</name>
    <name type="common">Nematode-trapping fungus</name>
    <name type="synonym">Arthrobotrys oligospora</name>
    <dbReference type="NCBI Taxonomy" id="2813651"/>
    <lineage>
        <taxon>Eukaryota</taxon>
        <taxon>Fungi</taxon>
        <taxon>Dikarya</taxon>
        <taxon>Ascomycota</taxon>
        <taxon>Pezizomycotina</taxon>
        <taxon>Orbiliomycetes</taxon>
        <taxon>Orbiliales</taxon>
        <taxon>Orbiliaceae</taxon>
        <taxon>Orbilia</taxon>
    </lineage>
</organism>
<evidence type="ECO:0000313" key="4">
    <source>
        <dbReference type="Proteomes" id="UP000297595"/>
    </source>
</evidence>
<accession>A0A8H2HEX3</accession>
<proteinExistence type="predicted"/>
<comment type="caution">
    <text evidence="3">The sequence shown here is derived from an EMBL/GenBank/DDBJ whole genome shotgun (WGS) entry which is preliminary data.</text>
</comment>
<sequence>MSVKFLEFKDRVSFTEVPKENGIATTEFIAASETLVKLFDVLGATAFGAVITDMNGNIKKLRDRQAAAPEKSATLQQLATEEYAEKAKKASATEGLLWLSRGLDFTSKAIRHNISNPSEELATSFQHSYDGTLKQHHNFVVKGIFSVALKATPYRKDFYEKIGAENATGNDKKLVEWLENLEAVVNILQDFYTQNKNFGF</sequence>
<dbReference type="SUPFAM" id="SSF110004">
    <property type="entry name" value="Glycolipid transfer protein, GLTP"/>
    <property type="match status" value="1"/>
</dbReference>
<dbReference type="FunFam" id="1.10.3520.10:FF:000001">
    <property type="entry name" value="Pleckstrin domain-containing family A member 8"/>
    <property type="match status" value="1"/>
</dbReference>
<dbReference type="GO" id="GO:0005829">
    <property type="term" value="C:cytosol"/>
    <property type="evidence" value="ECO:0007669"/>
    <property type="project" value="TreeGrafter"/>
</dbReference>
<dbReference type="GO" id="GO:1902388">
    <property type="term" value="F:ceramide 1-phosphate transfer activity"/>
    <property type="evidence" value="ECO:0007669"/>
    <property type="project" value="TreeGrafter"/>
</dbReference>
<dbReference type="InterPro" id="IPR014830">
    <property type="entry name" value="Glycolipid_transfer_prot_dom"/>
</dbReference>
<keyword evidence="1" id="KW-0813">Transport</keyword>
<name>A0A8H2HEX3_ORBOL</name>
<dbReference type="InterPro" id="IPR036497">
    <property type="entry name" value="GLTP_sf"/>
</dbReference>
<dbReference type="AlphaFoldDB" id="A0A8H2HEX3"/>
<reference evidence="3 4" key="1">
    <citation type="submission" date="2019-03" db="EMBL/GenBank/DDBJ databases">
        <title>Nematode-trapping fungi genome.</title>
        <authorList>
            <person name="Vidal-Diez De Ulzurrun G."/>
        </authorList>
    </citation>
    <scope>NUCLEOTIDE SEQUENCE [LARGE SCALE GENOMIC DNA]</scope>
    <source>
        <strain evidence="3 4">TWF154</strain>
    </source>
</reference>
<dbReference type="Proteomes" id="UP000297595">
    <property type="component" value="Unassembled WGS sequence"/>
</dbReference>
<dbReference type="PANTHER" id="PTHR10219">
    <property type="entry name" value="GLYCOLIPID TRANSFER PROTEIN-RELATED"/>
    <property type="match status" value="1"/>
</dbReference>
<dbReference type="PANTHER" id="PTHR10219:SF25">
    <property type="entry name" value="PLECKSTRIN HOMOLOGY DOMAIN-CONTAINING FAMILY A MEMBER 8"/>
    <property type="match status" value="1"/>
</dbReference>
<evidence type="ECO:0000259" key="2">
    <source>
        <dbReference type="Pfam" id="PF08718"/>
    </source>
</evidence>